<dbReference type="Gene3D" id="3.20.20.370">
    <property type="entry name" value="Glycoside hydrolase/deacetylase"/>
    <property type="match status" value="1"/>
</dbReference>
<dbReference type="GO" id="GO:0016020">
    <property type="term" value="C:membrane"/>
    <property type="evidence" value="ECO:0007669"/>
    <property type="project" value="TreeGrafter"/>
</dbReference>
<dbReference type="PANTHER" id="PTHR10587:SF78">
    <property type="entry name" value="PEPTIDOGLYCAN-N-ACETYLMURAMIC ACID DEACETYLASE PDAA"/>
    <property type="match status" value="1"/>
</dbReference>
<dbReference type="GO" id="GO:0005975">
    <property type="term" value="P:carbohydrate metabolic process"/>
    <property type="evidence" value="ECO:0007669"/>
    <property type="project" value="InterPro"/>
</dbReference>
<evidence type="ECO:0000313" key="4">
    <source>
        <dbReference type="Proteomes" id="UP000677918"/>
    </source>
</evidence>
<reference evidence="3" key="1">
    <citation type="submission" date="2021-04" db="EMBL/GenBank/DDBJ databases">
        <title>Draft genome sequence of Xylanibacillus composti strain K13.</title>
        <authorList>
            <person name="Uke A."/>
            <person name="Chhe C."/>
            <person name="Baramee S."/>
            <person name="Kosugi A."/>
        </authorList>
    </citation>
    <scope>NUCLEOTIDE SEQUENCE</scope>
    <source>
        <strain evidence="3">K13</strain>
    </source>
</reference>
<comment type="caution">
    <text evidence="3">The sequence shown here is derived from an EMBL/GenBank/DDBJ whole genome shotgun (WGS) entry which is preliminary data.</text>
</comment>
<keyword evidence="4" id="KW-1185">Reference proteome</keyword>
<proteinExistence type="predicted"/>
<evidence type="ECO:0000313" key="3">
    <source>
        <dbReference type="EMBL" id="GIQ68813.1"/>
    </source>
</evidence>
<dbReference type="InterPro" id="IPR050248">
    <property type="entry name" value="Polysacc_deacetylase_ArnD"/>
</dbReference>
<dbReference type="GO" id="GO:0016810">
    <property type="term" value="F:hydrolase activity, acting on carbon-nitrogen (but not peptide) bonds"/>
    <property type="evidence" value="ECO:0007669"/>
    <property type="project" value="InterPro"/>
</dbReference>
<dbReference type="EMBL" id="BOVK01000018">
    <property type="protein sequence ID" value="GIQ68813.1"/>
    <property type="molecule type" value="Genomic_DNA"/>
</dbReference>
<sequence>MRWRSLGLVMLMVAVASAGLIISADEAAGSAPSYSFGFKKSRNGELPSIDQEGFKPILEKHGAIFLGDTSAKELYLTFDNGYENGYTGQILDVLKEKKVPAAFFVTGHYVKDQPELVKRMVAEGHIVGNHSWSHPDMSQISAEQIKEELERVEEAVVALTGQMGMQYLRTPRGIFNDRTLAVSKELGYTNVFWSIAWADWDRNQRKGADYAFKKVTSQLHPGAVILLHTVSKDNADALAAIIDEAVRQGYTFKSLDELDQRYY</sequence>
<accession>A0A8J4H509</accession>
<feature type="domain" description="NodB homology" evidence="2">
    <location>
        <begin position="72"/>
        <end position="253"/>
    </location>
</feature>
<evidence type="ECO:0000256" key="1">
    <source>
        <dbReference type="SAM" id="SignalP"/>
    </source>
</evidence>
<dbReference type="Pfam" id="PF01522">
    <property type="entry name" value="Polysacc_deac_1"/>
    <property type="match status" value="1"/>
</dbReference>
<dbReference type="AlphaFoldDB" id="A0A8J4H509"/>
<organism evidence="3 4">
    <name type="scientific">Xylanibacillus composti</name>
    <dbReference type="NCBI Taxonomy" id="1572762"/>
    <lineage>
        <taxon>Bacteria</taxon>
        <taxon>Bacillati</taxon>
        <taxon>Bacillota</taxon>
        <taxon>Bacilli</taxon>
        <taxon>Bacillales</taxon>
        <taxon>Paenibacillaceae</taxon>
        <taxon>Xylanibacillus</taxon>
    </lineage>
</organism>
<dbReference type="NCBIfam" id="TIGR02884">
    <property type="entry name" value="spore_pdaA"/>
    <property type="match status" value="1"/>
</dbReference>
<dbReference type="Proteomes" id="UP000677918">
    <property type="component" value="Unassembled WGS sequence"/>
</dbReference>
<dbReference type="InterPro" id="IPR014235">
    <property type="entry name" value="Spore_PdaA"/>
</dbReference>
<dbReference type="PANTHER" id="PTHR10587">
    <property type="entry name" value="GLYCOSYL TRANSFERASE-RELATED"/>
    <property type="match status" value="1"/>
</dbReference>
<name>A0A8J4H509_9BACL</name>
<feature type="chain" id="PRO_5038735021" evidence="1">
    <location>
        <begin position="19"/>
        <end position="263"/>
    </location>
</feature>
<keyword evidence="1" id="KW-0732">Signal</keyword>
<dbReference type="CDD" id="cd10948">
    <property type="entry name" value="CE4_BsPdaA_like"/>
    <property type="match status" value="1"/>
</dbReference>
<dbReference type="InterPro" id="IPR002509">
    <property type="entry name" value="NODB_dom"/>
</dbReference>
<evidence type="ECO:0000259" key="2">
    <source>
        <dbReference type="PROSITE" id="PS51677"/>
    </source>
</evidence>
<dbReference type="PROSITE" id="PS51677">
    <property type="entry name" value="NODB"/>
    <property type="match status" value="1"/>
</dbReference>
<protein>
    <submittedName>
        <fullName evidence="3">Delta-lactam-biosynthetic de-N-acetylase</fullName>
    </submittedName>
</protein>
<dbReference type="SUPFAM" id="SSF88713">
    <property type="entry name" value="Glycoside hydrolase/deacetylase"/>
    <property type="match status" value="1"/>
</dbReference>
<dbReference type="InterPro" id="IPR011330">
    <property type="entry name" value="Glyco_hydro/deAcase_b/a-brl"/>
</dbReference>
<gene>
    <name evidence="3" type="ORF">XYCOK13_16370</name>
</gene>
<feature type="signal peptide" evidence="1">
    <location>
        <begin position="1"/>
        <end position="18"/>
    </location>
</feature>
<dbReference type="RefSeq" id="WP_244865061.1">
    <property type="nucleotide sequence ID" value="NZ_BOVK01000018.1"/>
</dbReference>